<dbReference type="Proteomes" id="UP000295601">
    <property type="component" value="Unassembled WGS sequence"/>
</dbReference>
<name>A0A4R6RYU4_9MICO</name>
<gene>
    <name evidence="1" type="ORF">EDF62_1516</name>
</gene>
<comment type="caution">
    <text evidence="1">The sequence shown here is derived from an EMBL/GenBank/DDBJ whole genome shotgun (WGS) entry which is preliminary data.</text>
</comment>
<keyword evidence="2" id="KW-1185">Reference proteome</keyword>
<sequence>MLKNAHARTRCTRCSLALVSGEMVGDPSQATPAQAEFLLTECKHPPKHRGPHRSADGKVSWTGKLSVDEMEFAEALRAVIRGGDVRASS</sequence>
<dbReference type="EMBL" id="SNYA01000004">
    <property type="protein sequence ID" value="TDP92311.1"/>
    <property type="molecule type" value="Genomic_DNA"/>
</dbReference>
<reference evidence="1 2" key="1">
    <citation type="submission" date="2019-03" db="EMBL/GenBank/DDBJ databases">
        <title>Genomic analyses of the natural microbiome of Caenorhabditis elegans.</title>
        <authorList>
            <person name="Samuel B."/>
        </authorList>
    </citation>
    <scope>NUCLEOTIDE SEQUENCE [LARGE SCALE GENOMIC DNA]</scope>
    <source>
        <strain evidence="1 2">JUb18</strain>
    </source>
</reference>
<protein>
    <submittedName>
        <fullName evidence="1">Uncharacterized protein</fullName>
    </submittedName>
</protein>
<organism evidence="1 2">
    <name type="scientific">Leucobacter luti</name>
    <dbReference type="NCBI Taxonomy" id="340320"/>
    <lineage>
        <taxon>Bacteria</taxon>
        <taxon>Bacillati</taxon>
        <taxon>Actinomycetota</taxon>
        <taxon>Actinomycetes</taxon>
        <taxon>Micrococcales</taxon>
        <taxon>Microbacteriaceae</taxon>
        <taxon>Leucobacter</taxon>
    </lineage>
</organism>
<accession>A0A4R6RYU4</accession>
<evidence type="ECO:0000313" key="2">
    <source>
        <dbReference type="Proteomes" id="UP000295601"/>
    </source>
</evidence>
<dbReference type="AlphaFoldDB" id="A0A4R6RYU4"/>
<proteinExistence type="predicted"/>
<evidence type="ECO:0000313" key="1">
    <source>
        <dbReference type="EMBL" id="TDP92311.1"/>
    </source>
</evidence>